<name>A0A9D9NE08_9BACT</name>
<evidence type="ECO:0000256" key="1">
    <source>
        <dbReference type="SAM" id="SignalP"/>
    </source>
</evidence>
<evidence type="ECO:0000259" key="3">
    <source>
        <dbReference type="Pfam" id="PF17127"/>
    </source>
</evidence>
<dbReference type="Gene3D" id="3.40.30.10">
    <property type="entry name" value="Glutaredoxin"/>
    <property type="match status" value="1"/>
</dbReference>
<dbReference type="AlphaFoldDB" id="A0A9D9NE08"/>
<feature type="signal peptide" evidence="1">
    <location>
        <begin position="1"/>
        <end position="26"/>
    </location>
</feature>
<evidence type="ECO:0000313" key="4">
    <source>
        <dbReference type="EMBL" id="MBO8470192.1"/>
    </source>
</evidence>
<evidence type="ECO:0000313" key="5">
    <source>
        <dbReference type="Proteomes" id="UP000823603"/>
    </source>
</evidence>
<feature type="domain" description="DUF5106" evidence="3">
    <location>
        <begin position="39"/>
        <end position="168"/>
    </location>
</feature>
<feature type="chain" id="PRO_5039634740" evidence="1">
    <location>
        <begin position="27"/>
        <end position="309"/>
    </location>
</feature>
<dbReference type="SUPFAM" id="SSF52833">
    <property type="entry name" value="Thioredoxin-like"/>
    <property type="match status" value="1"/>
</dbReference>
<reference evidence="4" key="2">
    <citation type="journal article" date="2021" name="PeerJ">
        <title>Extensive microbial diversity within the chicken gut microbiome revealed by metagenomics and culture.</title>
        <authorList>
            <person name="Gilroy R."/>
            <person name="Ravi A."/>
            <person name="Getino M."/>
            <person name="Pursley I."/>
            <person name="Horton D.L."/>
            <person name="Alikhan N.F."/>
            <person name="Baker D."/>
            <person name="Gharbi K."/>
            <person name="Hall N."/>
            <person name="Watson M."/>
            <person name="Adriaenssens E.M."/>
            <person name="Foster-Nyarko E."/>
            <person name="Jarju S."/>
            <person name="Secka A."/>
            <person name="Antonio M."/>
            <person name="Oren A."/>
            <person name="Chaudhuri R.R."/>
            <person name="La Ragione R."/>
            <person name="Hildebrand F."/>
            <person name="Pallen M.J."/>
        </authorList>
    </citation>
    <scope>NUCLEOTIDE SEQUENCE</scope>
    <source>
        <strain evidence="4">B2-22910</strain>
    </source>
</reference>
<dbReference type="EMBL" id="JADIMB010000001">
    <property type="protein sequence ID" value="MBO8470192.1"/>
    <property type="molecule type" value="Genomic_DNA"/>
</dbReference>
<dbReference type="Pfam" id="PF17127">
    <property type="entry name" value="DUF5106"/>
    <property type="match status" value="1"/>
</dbReference>
<protein>
    <submittedName>
        <fullName evidence="4">DUF5106 domain-containing protein</fullName>
    </submittedName>
</protein>
<evidence type="ECO:0000259" key="2">
    <source>
        <dbReference type="Pfam" id="PF13098"/>
    </source>
</evidence>
<reference evidence="4" key="1">
    <citation type="submission" date="2020-10" db="EMBL/GenBank/DDBJ databases">
        <authorList>
            <person name="Gilroy R."/>
        </authorList>
    </citation>
    <scope>NUCLEOTIDE SEQUENCE</scope>
    <source>
        <strain evidence="4">B2-22910</strain>
    </source>
</reference>
<keyword evidence="1" id="KW-0732">Signal</keyword>
<sequence>MHIKMTAIHIILALNLLFIFNAGACAAGPQQVRRQVELPSPPDSLAGNQKIKWITEHYWDSVDMDDEAWLTDSASLEQAFATWSWIMLRLPSGDISRPASIMFRKASSRLDMLLRIEELAETYFDDPNSPYRNENIWIACLQSFLGLPDIPEEYRIRPVWQLESALKNRPGTPASDISGYLPDSETESFRLYSMSGKAVLLIFYEPGCPECERVEKYISGSEAIGDAVNEHKLGILAVYPGKDTIMWEKHLPELPGGWTVIHSPGLYESREYVIRATPTIYLLDRSMKVVLKDVSAEEAEQYISGNFHD</sequence>
<comment type="caution">
    <text evidence="4">The sequence shown here is derived from an EMBL/GenBank/DDBJ whole genome shotgun (WGS) entry which is preliminary data.</text>
</comment>
<dbReference type="InterPro" id="IPR033395">
    <property type="entry name" value="DUF5106"/>
</dbReference>
<gene>
    <name evidence="4" type="ORF">IAB82_00150</name>
</gene>
<accession>A0A9D9NE08</accession>
<dbReference type="Pfam" id="PF13098">
    <property type="entry name" value="Thioredoxin_2"/>
    <property type="match status" value="1"/>
</dbReference>
<dbReference type="Proteomes" id="UP000823603">
    <property type="component" value="Unassembled WGS sequence"/>
</dbReference>
<feature type="domain" description="Thioredoxin-like fold" evidence="2">
    <location>
        <begin position="195"/>
        <end position="300"/>
    </location>
</feature>
<dbReference type="InterPro" id="IPR012336">
    <property type="entry name" value="Thioredoxin-like_fold"/>
</dbReference>
<organism evidence="4 5">
    <name type="scientific">Candidatus Cryptobacteroides faecavium</name>
    <dbReference type="NCBI Taxonomy" id="2840762"/>
    <lineage>
        <taxon>Bacteria</taxon>
        <taxon>Pseudomonadati</taxon>
        <taxon>Bacteroidota</taxon>
        <taxon>Bacteroidia</taxon>
        <taxon>Bacteroidales</taxon>
        <taxon>Candidatus Cryptobacteroides</taxon>
    </lineage>
</organism>
<proteinExistence type="predicted"/>
<dbReference type="InterPro" id="IPR036249">
    <property type="entry name" value="Thioredoxin-like_sf"/>
</dbReference>